<gene>
    <name evidence="2" type="ORF">CLV54_0491</name>
</gene>
<dbReference type="InterPro" id="IPR027417">
    <property type="entry name" value="P-loop_NTPase"/>
</dbReference>
<dbReference type="PROSITE" id="PS50043">
    <property type="entry name" value="HTH_LUXR_2"/>
    <property type="match status" value="1"/>
</dbReference>
<dbReference type="InterPro" id="IPR036388">
    <property type="entry name" value="WH-like_DNA-bd_sf"/>
</dbReference>
<dbReference type="Pfam" id="PF25873">
    <property type="entry name" value="WHD_MalT"/>
    <property type="match status" value="1"/>
</dbReference>
<dbReference type="Pfam" id="PF00196">
    <property type="entry name" value="GerE"/>
    <property type="match status" value="1"/>
</dbReference>
<dbReference type="OrthoDB" id="3178268at2"/>
<dbReference type="InterPro" id="IPR049945">
    <property type="entry name" value="AAA_22"/>
</dbReference>
<evidence type="ECO:0000313" key="2">
    <source>
        <dbReference type="EMBL" id="PJJ65458.1"/>
    </source>
</evidence>
<keyword evidence="3" id="KW-1185">Reference proteome</keyword>
<evidence type="ECO:0000259" key="1">
    <source>
        <dbReference type="PROSITE" id="PS50043"/>
    </source>
</evidence>
<dbReference type="SMART" id="SM00421">
    <property type="entry name" value="HTH_LUXR"/>
    <property type="match status" value="1"/>
</dbReference>
<dbReference type="Pfam" id="PF13401">
    <property type="entry name" value="AAA_22"/>
    <property type="match status" value="1"/>
</dbReference>
<dbReference type="InterPro" id="IPR059106">
    <property type="entry name" value="WHD_MalT"/>
</dbReference>
<dbReference type="Gene3D" id="3.40.50.300">
    <property type="entry name" value="P-loop containing nucleotide triphosphate hydrolases"/>
    <property type="match status" value="1"/>
</dbReference>
<dbReference type="Gene3D" id="1.10.10.10">
    <property type="entry name" value="Winged helix-like DNA-binding domain superfamily/Winged helix DNA-binding domain"/>
    <property type="match status" value="1"/>
</dbReference>
<comment type="caution">
    <text evidence="2">The sequence shown here is derived from an EMBL/GenBank/DDBJ whole genome shotgun (WGS) entry which is preliminary data.</text>
</comment>
<accession>A0A2M9C4K4</accession>
<dbReference type="EMBL" id="PGFB01000001">
    <property type="protein sequence ID" value="PJJ65458.1"/>
    <property type="molecule type" value="Genomic_DNA"/>
</dbReference>
<dbReference type="InterPro" id="IPR000792">
    <property type="entry name" value="Tscrpt_reg_LuxR_C"/>
</dbReference>
<dbReference type="GO" id="GO:0003677">
    <property type="term" value="F:DNA binding"/>
    <property type="evidence" value="ECO:0007669"/>
    <property type="project" value="InterPro"/>
</dbReference>
<feature type="domain" description="HTH luxR-type" evidence="1">
    <location>
        <begin position="803"/>
        <end position="868"/>
    </location>
</feature>
<dbReference type="RefSeq" id="WP_100343355.1">
    <property type="nucleotide sequence ID" value="NZ_PGFB01000001.1"/>
</dbReference>
<protein>
    <submittedName>
        <fullName evidence="2">LuxR family maltose regulon positive regulatory protein</fullName>
    </submittedName>
</protein>
<organism evidence="2 3">
    <name type="scientific">Compostimonas suwonensis</name>
    <dbReference type="NCBI Taxonomy" id="1048394"/>
    <lineage>
        <taxon>Bacteria</taxon>
        <taxon>Bacillati</taxon>
        <taxon>Actinomycetota</taxon>
        <taxon>Actinomycetes</taxon>
        <taxon>Micrococcales</taxon>
        <taxon>Microbacteriaceae</taxon>
        <taxon>Compostimonas</taxon>
    </lineage>
</organism>
<name>A0A2M9C4K4_9MICO</name>
<dbReference type="CDD" id="cd06170">
    <property type="entry name" value="LuxR_C_like"/>
    <property type="match status" value="1"/>
</dbReference>
<sequence length="873" mass="95416">MASSASDDRGRAYGAPRVPTQLVTRQRLLARLDEPAALLVVRGPAGSGKTVLLADWANRGDPRDAERIWITVDESTSGRLAFWRAVVQTMSDAGMVPEGSVLASVVPALDTTPDLTALLVRAFTQWRRDLVIIVDDVHLLSDEAIVSDVLRVVAACPGVRFIVATRSLGPFEASAAGLRVDTAVVPPEQLLFTVDETRSVLELAGVTDAATLAREVHGLVGGMPVSTRAVVLGLGDVSLSMSADIVGEAARRAVDAFLVRELGTGGDNDRLLGFMVMTSLPEVLTPELARELSGLDDAEQLIAEAERRGMGLRTHESFSYTTVIRGVLMERLEREHAPELSAMRRTIAEWALRNDLPFLAFKLAIEIGDLEWASSMAPSRWMEFIAFHSDGLYDVLRTVPTRKLQRYPFLTMILALRYNATGRHRMRAIELFGLAIVGVKMYAARAEPGDRVVMYTLEGAALRVTGRAEAAAKSAERAEALIEELPPETWEALGPRMHSMLFAQNGLSWLYSGNASRAIVSFERGYASLSDDTWNSRFHNEALLAGVHAIAGDYPQAIPYLAAIDRSEWPEGWTDGYAGALYQIAHALRSLEEFDFEAAQSRIDVMDRHRPTIEHWTFFEHVQAYIDLGQGRARGRATALEAALARGGRPPISAFARLRIEMTLALLLLASGQGTRVDALLKKHPENVPAVAIMWARRHLLANRPDLAIRHLLDVPRESSSRTIVEALIVRAATALRLDNPALALSSLDDATALAADRGLYIHFMTIPRRDLDALRELSDARGPSQASEVIDRLVGMPDVMPASLSMATLTDRELIVLAELVKTGHVEDLAATLFVSSNTIKSQLRSVYRKLGVRTREEALLAASEQGLLAGS</sequence>
<dbReference type="Proteomes" id="UP000230161">
    <property type="component" value="Unassembled WGS sequence"/>
</dbReference>
<evidence type="ECO:0000313" key="3">
    <source>
        <dbReference type="Proteomes" id="UP000230161"/>
    </source>
</evidence>
<reference evidence="2 3" key="1">
    <citation type="submission" date="2017-11" db="EMBL/GenBank/DDBJ databases">
        <title>Genomic Encyclopedia of Archaeal and Bacterial Type Strains, Phase II (KMG-II): From Individual Species to Whole Genera.</title>
        <authorList>
            <person name="Goeker M."/>
        </authorList>
    </citation>
    <scope>NUCLEOTIDE SEQUENCE [LARGE SCALE GENOMIC DNA]</scope>
    <source>
        <strain evidence="2 3">DSM 25625</strain>
    </source>
</reference>
<dbReference type="InterPro" id="IPR016032">
    <property type="entry name" value="Sig_transdc_resp-reg_C-effctor"/>
</dbReference>
<dbReference type="GO" id="GO:0006355">
    <property type="term" value="P:regulation of DNA-templated transcription"/>
    <property type="evidence" value="ECO:0007669"/>
    <property type="project" value="InterPro"/>
</dbReference>
<dbReference type="SUPFAM" id="SSF46894">
    <property type="entry name" value="C-terminal effector domain of the bipartite response regulators"/>
    <property type="match status" value="1"/>
</dbReference>
<dbReference type="SUPFAM" id="SSF52540">
    <property type="entry name" value="P-loop containing nucleoside triphosphate hydrolases"/>
    <property type="match status" value="1"/>
</dbReference>
<proteinExistence type="predicted"/>
<dbReference type="GO" id="GO:0016887">
    <property type="term" value="F:ATP hydrolysis activity"/>
    <property type="evidence" value="ECO:0007669"/>
    <property type="project" value="InterPro"/>
</dbReference>
<dbReference type="AlphaFoldDB" id="A0A2M9C4K4"/>